<dbReference type="EMBL" id="OC920864">
    <property type="protein sequence ID" value="CAD7652897.1"/>
    <property type="molecule type" value="Genomic_DNA"/>
</dbReference>
<evidence type="ECO:0000256" key="5">
    <source>
        <dbReference type="ARBA" id="ARBA00022759"/>
    </source>
</evidence>
<dbReference type="GO" id="GO:0005743">
    <property type="term" value="C:mitochondrial inner membrane"/>
    <property type="evidence" value="ECO:0007669"/>
    <property type="project" value="TreeGrafter"/>
</dbReference>
<reference evidence="14" key="1">
    <citation type="submission" date="2020-11" db="EMBL/GenBank/DDBJ databases">
        <authorList>
            <person name="Tran Van P."/>
        </authorList>
    </citation>
    <scope>NUCLEOTIDE SEQUENCE</scope>
</reference>
<feature type="region of interest" description="Disordered" evidence="11">
    <location>
        <begin position="50"/>
        <end position="86"/>
    </location>
</feature>
<dbReference type="InterPro" id="IPR001604">
    <property type="entry name" value="Endo_G_ENPP1-like_dom"/>
</dbReference>
<feature type="compositionally biased region" description="Polar residues" evidence="11">
    <location>
        <begin position="71"/>
        <end position="86"/>
    </location>
</feature>
<evidence type="ECO:0000256" key="6">
    <source>
        <dbReference type="ARBA" id="ARBA00022801"/>
    </source>
</evidence>
<evidence type="ECO:0000259" key="13">
    <source>
        <dbReference type="SMART" id="SM00892"/>
    </source>
</evidence>
<dbReference type="InterPro" id="IPR040255">
    <property type="entry name" value="Non-specific_endonuclease"/>
</dbReference>
<dbReference type="InterPro" id="IPR044929">
    <property type="entry name" value="DNA/RNA_non-sp_Endonuclease_sf"/>
</dbReference>
<gene>
    <name evidence="14" type="ORF">ONB1V03_LOCUS9555</name>
</gene>
<keyword evidence="5 10" id="KW-0255">Endonuclease</keyword>
<dbReference type="InterPro" id="IPR020821">
    <property type="entry name" value="ENPP1-3/EXOG-like_nuc-like"/>
</dbReference>
<accession>A0A7R9M3I3</accession>
<organism evidence="14">
    <name type="scientific">Oppiella nova</name>
    <dbReference type="NCBI Taxonomy" id="334625"/>
    <lineage>
        <taxon>Eukaryota</taxon>
        <taxon>Metazoa</taxon>
        <taxon>Ecdysozoa</taxon>
        <taxon>Arthropoda</taxon>
        <taxon>Chelicerata</taxon>
        <taxon>Arachnida</taxon>
        <taxon>Acari</taxon>
        <taxon>Acariformes</taxon>
        <taxon>Sarcoptiformes</taxon>
        <taxon>Oribatida</taxon>
        <taxon>Brachypylina</taxon>
        <taxon>Oppioidea</taxon>
        <taxon>Oppiidae</taxon>
        <taxon>Oppiella</taxon>
    </lineage>
</organism>
<dbReference type="OrthoDB" id="5418055at2759"/>
<dbReference type="PANTHER" id="PTHR13966:SF5">
    <property type="entry name" value="ENDONUCLEASE G, MITOCHONDRIAL"/>
    <property type="match status" value="1"/>
</dbReference>
<keyword evidence="3 10" id="KW-0540">Nuclease</keyword>
<name>A0A7R9M3I3_9ACAR</name>
<evidence type="ECO:0000259" key="12">
    <source>
        <dbReference type="SMART" id="SM00477"/>
    </source>
</evidence>
<dbReference type="GO" id="GO:0000014">
    <property type="term" value="F:single-stranded DNA endodeoxyribonuclease activity"/>
    <property type="evidence" value="ECO:0007669"/>
    <property type="project" value="TreeGrafter"/>
</dbReference>
<dbReference type="Pfam" id="PF01223">
    <property type="entry name" value="Endonuclease_NS"/>
    <property type="match status" value="1"/>
</dbReference>
<dbReference type="AlphaFoldDB" id="A0A7R9M3I3"/>
<keyword evidence="15" id="KW-1185">Reference proteome</keyword>
<dbReference type="SUPFAM" id="SSF54060">
    <property type="entry name" value="His-Me finger endonucleases"/>
    <property type="match status" value="1"/>
</dbReference>
<evidence type="ECO:0000313" key="14">
    <source>
        <dbReference type="EMBL" id="CAD7652897.1"/>
    </source>
</evidence>
<keyword evidence="4 9" id="KW-0479">Metal-binding</keyword>
<feature type="domain" description="DNA/RNA non-specific endonuclease/pyrophosphatase/phosphodiesterase" evidence="13">
    <location>
        <begin position="109"/>
        <end position="320"/>
    </location>
</feature>
<evidence type="ECO:0000256" key="1">
    <source>
        <dbReference type="ARBA" id="ARBA00001946"/>
    </source>
</evidence>
<dbReference type="GO" id="GO:0003676">
    <property type="term" value="F:nucleic acid binding"/>
    <property type="evidence" value="ECO:0007669"/>
    <property type="project" value="InterPro"/>
</dbReference>
<comment type="similarity">
    <text evidence="2 10">Belongs to the DNA/RNA non-specific endonuclease family.</text>
</comment>
<dbReference type="GO" id="GO:0006309">
    <property type="term" value="P:apoptotic DNA fragmentation"/>
    <property type="evidence" value="ECO:0007669"/>
    <property type="project" value="TreeGrafter"/>
</dbReference>
<evidence type="ECO:0000256" key="2">
    <source>
        <dbReference type="ARBA" id="ARBA00010052"/>
    </source>
</evidence>
<dbReference type="EMBL" id="CAJPVJ010006039">
    <property type="protein sequence ID" value="CAG2170084.1"/>
    <property type="molecule type" value="Genomic_DNA"/>
</dbReference>
<keyword evidence="6 10" id="KW-0378">Hydrolase</keyword>
<feature type="binding site" evidence="9">
    <location>
        <position position="207"/>
    </location>
    <ligand>
        <name>Mg(2+)</name>
        <dbReference type="ChEBI" id="CHEBI:18420"/>
        <note>catalytic</note>
    </ligand>
</feature>
<evidence type="ECO:0000256" key="10">
    <source>
        <dbReference type="RuleBase" id="RU366055"/>
    </source>
</evidence>
<dbReference type="PROSITE" id="PS01070">
    <property type="entry name" value="NUCLEASE_NON_SPEC"/>
    <property type="match status" value="1"/>
</dbReference>
<evidence type="ECO:0000256" key="8">
    <source>
        <dbReference type="PIRSR" id="PIRSR640255-1"/>
    </source>
</evidence>
<dbReference type="SMART" id="SM00477">
    <property type="entry name" value="NUC"/>
    <property type="match status" value="1"/>
</dbReference>
<dbReference type="Proteomes" id="UP000728032">
    <property type="component" value="Unassembled WGS sequence"/>
</dbReference>
<comment type="cofactor">
    <cofactor evidence="1 10">
        <name>Mg(2+)</name>
        <dbReference type="ChEBI" id="CHEBI:18420"/>
    </cofactor>
</comment>
<dbReference type="GO" id="GO:0004521">
    <property type="term" value="F:RNA endonuclease activity"/>
    <property type="evidence" value="ECO:0007669"/>
    <property type="project" value="TreeGrafter"/>
</dbReference>
<evidence type="ECO:0000256" key="7">
    <source>
        <dbReference type="ARBA" id="ARBA00022842"/>
    </source>
</evidence>
<feature type="active site" description="Proton acceptor" evidence="8">
    <location>
        <position position="175"/>
    </location>
</feature>
<keyword evidence="7" id="KW-0460">Magnesium</keyword>
<dbReference type="GO" id="GO:0046872">
    <property type="term" value="F:metal ion binding"/>
    <property type="evidence" value="ECO:0007669"/>
    <property type="project" value="UniProtKB-KW"/>
</dbReference>
<dbReference type="EC" id="3.1.30.-" evidence="10"/>
<evidence type="ECO:0000313" key="15">
    <source>
        <dbReference type="Proteomes" id="UP000728032"/>
    </source>
</evidence>
<protein>
    <recommendedName>
        <fullName evidence="10">Endonuclease</fullName>
        <ecNumber evidence="10">3.1.30.-</ecNumber>
    </recommendedName>
</protein>
<dbReference type="Gene3D" id="3.40.570.10">
    <property type="entry name" value="Extracellular Endonuclease, subunit A"/>
    <property type="match status" value="1"/>
</dbReference>
<dbReference type="GO" id="GO:0005634">
    <property type="term" value="C:nucleus"/>
    <property type="evidence" value="ECO:0007669"/>
    <property type="project" value="TreeGrafter"/>
</dbReference>
<evidence type="ECO:0000256" key="4">
    <source>
        <dbReference type="ARBA" id="ARBA00022723"/>
    </source>
</evidence>
<evidence type="ECO:0000256" key="3">
    <source>
        <dbReference type="ARBA" id="ARBA00022722"/>
    </source>
</evidence>
<evidence type="ECO:0000256" key="11">
    <source>
        <dbReference type="SAM" id="MobiDB-lite"/>
    </source>
</evidence>
<feature type="domain" description="ENPP1-3/EXOG-like endonuclease/phosphodiesterase" evidence="12">
    <location>
        <begin position="110"/>
        <end position="320"/>
    </location>
</feature>
<proteinExistence type="inferred from homology"/>
<dbReference type="PANTHER" id="PTHR13966">
    <property type="entry name" value="ENDONUCLEASE RELATED"/>
    <property type="match status" value="1"/>
</dbReference>
<evidence type="ECO:0000256" key="9">
    <source>
        <dbReference type="PIRSR" id="PIRSR640255-2"/>
    </source>
</evidence>
<dbReference type="InterPro" id="IPR044925">
    <property type="entry name" value="His-Me_finger_sf"/>
</dbReference>
<sequence length="330" mass="37299">MIRPFIAGLVGVGAGIAVEKYRNLAGITSGRSPAPPTMSTTPYATVFAAKPIDPKSGDNPKTPAIIDTTDNKSSISGATDWPSKSTGTSGGRLDIIARHGFPALDTIRVFDNFILAYDRRHRTAHWVLEHMSREHLDADHPYDRSGIEFFEDHVVHDYWRSTNQDYHRSGYDRGHLAAAGNHRRDRALIAQTFILSNIAPQVGKGFNRDVWNRLEKYVRWRARRSDNLWVCTGPLYLPAREPRDGKLYVKYEVIGRNHVSVPTHFFKVVVWETAGAYDMEAYVLPNQAVDDRTALESFRVPIDTVERAAGLLFFQRIPRHEFRSINGKSV</sequence>
<dbReference type="CDD" id="cd00091">
    <property type="entry name" value="NUC"/>
    <property type="match status" value="1"/>
</dbReference>
<dbReference type="InterPro" id="IPR018524">
    <property type="entry name" value="DNA/RNA_endonuclease_AS"/>
</dbReference>
<dbReference type="SMART" id="SM00892">
    <property type="entry name" value="Endonuclease_NS"/>
    <property type="match status" value="1"/>
</dbReference>